<dbReference type="Proteomes" id="UP000185390">
    <property type="component" value="Segment"/>
</dbReference>
<feature type="transmembrane region" description="Helical" evidence="1">
    <location>
        <begin position="12"/>
        <end position="33"/>
    </location>
</feature>
<evidence type="ECO:0000313" key="9">
    <source>
        <dbReference type="EMBL" id="AIX23529.1"/>
    </source>
</evidence>
<dbReference type="EMBL" id="KJ019137">
    <property type="protein sequence ID" value="AIX39996.1"/>
    <property type="molecule type" value="Genomic_DNA"/>
</dbReference>
<dbReference type="Proteomes" id="UP000185409">
    <property type="component" value="Segment"/>
</dbReference>
<dbReference type="Proteomes" id="UP000185406">
    <property type="component" value="Segment"/>
</dbReference>
<gene>
    <name evidence="18" type="ORF">Syn7803C101_52</name>
    <name evidence="19" type="ORF">Syn7803C104_52</name>
    <name evidence="20" type="ORF">Syn7803C107_50</name>
    <name evidence="21" type="ORF">Syn7803C26_51</name>
    <name evidence="22" type="ORF">Syn7803C31_52</name>
    <name evidence="23" type="ORF">Syn7803C33_49</name>
    <name evidence="24" type="ORF">Syn7803C38_49</name>
    <name evidence="2" type="ORF">Syn7803C42_50</name>
    <name evidence="3" type="ORF">Syn7803C47_51</name>
    <name evidence="4" type="ORF">Syn7803C53_49</name>
    <name evidence="5" type="ORF">Syn7803C59_49</name>
    <name evidence="6" type="ORF">Syn7803C60_49</name>
    <name evidence="7" type="ORF">Syn7803C86_50</name>
    <name evidence="8" type="ORF">Syn7803C99_50</name>
    <name evidence="9" type="ORF">Syn7803US101_50</name>
    <name evidence="10" type="ORF">Syn7803US102_50</name>
    <name evidence="11" type="ORF">Syn7803US112_50</name>
    <name evidence="12" type="ORF">Syn7803US117_50</name>
    <name evidence="13" type="ORF">Syn7803US123_51</name>
    <name evidence="14" type="ORF">Syn7803US19_49</name>
    <name evidence="15" type="ORF">Syn7803US1_49</name>
    <name evidence="16" type="ORF">Syn7803US60_50</name>
    <name evidence="17" type="ORF">Syn7803US62_49</name>
</gene>
<dbReference type="Proteomes" id="UP000185401">
    <property type="component" value="Segment"/>
</dbReference>
<dbReference type="Proteomes" id="UP000185403">
    <property type="component" value="Segment"/>
</dbReference>
<evidence type="ECO:0000313" key="18">
    <source>
        <dbReference type="EMBL" id="AIX39570.1"/>
    </source>
</evidence>
<dbReference type="Proteomes" id="UP000185388">
    <property type="component" value="Segment"/>
</dbReference>
<dbReference type="EMBL" id="KJ019030">
    <property type="protein sequence ID" value="AIX15100.1"/>
    <property type="molecule type" value="Genomic_DNA"/>
</dbReference>
<dbReference type="EMBL" id="KJ019087">
    <property type="protein sequence ID" value="AIX27978.1"/>
    <property type="molecule type" value="Genomic_DNA"/>
</dbReference>
<dbReference type="Proteomes" id="UP000185389">
    <property type="component" value="Segment"/>
</dbReference>
<evidence type="ECO:0000313" key="8">
    <source>
        <dbReference type="EMBL" id="AIX23033.1"/>
    </source>
</evidence>
<dbReference type="Proteomes" id="UP000185387">
    <property type="component" value="Segment"/>
</dbReference>
<dbReference type="EMBL" id="KJ019153">
    <property type="protein sequence ID" value="AIX44263.1"/>
    <property type="molecule type" value="Genomic_DNA"/>
</dbReference>
<name>A0A0E3EQC2_9CAUD</name>
<evidence type="ECO:0000256" key="1">
    <source>
        <dbReference type="SAM" id="Phobius"/>
    </source>
</evidence>
<dbReference type="EMBL" id="KJ019039">
    <property type="protein sequence ID" value="AIX17065.1"/>
    <property type="molecule type" value="Genomic_DNA"/>
</dbReference>
<keyword evidence="1" id="KW-0812">Transmembrane</keyword>
<evidence type="ECO:0000313" key="26">
    <source>
        <dbReference type="Proteomes" id="UP000185388"/>
    </source>
</evidence>
<evidence type="ECO:0000313" key="15">
    <source>
        <dbReference type="EMBL" id="AIX28185.1"/>
    </source>
</evidence>
<dbReference type="Proteomes" id="UP000185392">
    <property type="component" value="Segment"/>
</dbReference>
<dbReference type="EMBL" id="KJ019163">
    <property type="protein sequence ID" value="AIX46541.1"/>
    <property type="molecule type" value="Genomic_DNA"/>
</dbReference>
<evidence type="ECO:0000313" key="10">
    <source>
        <dbReference type="EMBL" id="AIX23735.1"/>
    </source>
</evidence>
<dbReference type="EMBL" id="KJ019114">
    <property type="protein sequence ID" value="AIX34968.1"/>
    <property type="molecule type" value="Genomic_DNA"/>
</dbReference>
<dbReference type="Proteomes" id="UP000185391">
    <property type="component" value="Segment"/>
</dbReference>
<keyword evidence="1" id="KW-0472">Membrane</keyword>
<protein>
    <submittedName>
        <fullName evidence="4">Uncharacterized protein</fullName>
    </submittedName>
</protein>
<dbReference type="Proteomes" id="UP000185399">
    <property type="component" value="Segment"/>
</dbReference>
<dbReference type="EMBL" id="KJ019084">
    <property type="protein sequence ID" value="AIX27202.1"/>
    <property type="molecule type" value="Genomic_DNA"/>
</dbReference>
<dbReference type="EMBL" id="KJ019157">
    <property type="protein sequence ID" value="AIX45184.1"/>
    <property type="molecule type" value="Genomic_DNA"/>
</dbReference>
<dbReference type="EMBL" id="KJ019076">
    <property type="protein sequence ID" value="AIX25482.1"/>
    <property type="molecule type" value="Genomic_DNA"/>
</dbReference>
<evidence type="ECO:0000313" key="19">
    <source>
        <dbReference type="EMBL" id="AIX39996.1"/>
    </source>
</evidence>
<dbReference type="EMBL" id="KJ019135">
    <property type="protein sequence ID" value="AIX39570.1"/>
    <property type="molecule type" value="Genomic_DNA"/>
</dbReference>
<dbReference type="Proteomes" id="UP000185400">
    <property type="component" value="Segment"/>
</dbReference>
<evidence type="ECO:0000313" key="14">
    <source>
        <dbReference type="EMBL" id="AIX27978.1"/>
    </source>
</evidence>
<evidence type="ECO:0000313" key="24">
    <source>
        <dbReference type="EMBL" id="AIX46541.1"/>
    </source>
</evidence>
<evidence type="ECO:0000313" key="27">
    <source>
        <dbReference type="Proteomes" id="UP000185399"/>
    </source>
</evidence>
<dbReference type="EMBL" id="KJ019055">
    <property type="protein sequence ID" value="AIX20730.1"/>
    <property type="molecule type" value="Genomic_DNA"/>
</dbReference>
<evidence type="ECO:0000313" key="17">
    <source>
        <dbReference type="EMBL" id="AIX35390.1"/>
    </source>
</evidence>
<evidence type="ECO:0000313" key="3">
    <source>
        <dbReference type="EMBL" id="AIX15100.1"/>
    </source>
</evidence>
<evidence type="ECO:0000313" key="22">
    <source>
        <dbReference type="EMBL" id="AIX45184.1"/>
    </source>
</evidence>
<dbReference type="Proteomes" id="UP000185405">
    <property type="component" value="Segment"/>
</dbReference>
<dbReference type="Proteomes" id="UP000185408">
    <property type="component" value="Segment"/>
</dbReference>
<dbReference type="EMBL" id="KJ019068">
    <property type="protein sequence ID" value="AIX23735.1"/>
    <property type="molecule type" value="Genomic_DNA"/>
</dbReference>
<dbReference type="EMBL" id="KJ019033">
    <property type="protein sequence ID" value="AIX15746.1"/>
    <property type="molecule type" value="Genomic_DNA"/>
</dbReference>
<evidence type="ECO:0000313" key="12">
    <source>
        <dbReference type="EMBL" id="AIX26565.1"/>
    </source>
</evidence>
<evidence type="ECO:0000313" key="5">
    <source>
        <dbReference type="EMBL" id="AIX16856.1"/>
    </source>
</evidence>
<evidence type="ECO:0000313" key="2">
    <source>
        <dbReference type="EMBL" id="AIX14235.1"/>
    </source>
</evidence>
<dbReference type="EMBL" id="KJ019026">
    <property type="protein sequence ID" value="AIX14235.1"/>
    <property type="molecule type" value="Genomic_DNA"/>
</dbReference>
<dbReference type="EMBL" id="KJ019138">
    <property type="protein sequence ID" value="AIX40204.1"/>
    <property type="molecule type" value="Genomic_DNA"/>
</dbReference>
<dbReference type="Proteomes" id="UP000185402">
    <property type="component" value="Segment"/>
</dbReference>
<evidence type="ECO:0000313" key="7">
    <source>
        <dbReference type="EMBL" id="AIX20730.1"/>
    </source>
</evidence>
<dbReference type="EMBL" id="KJ019116">
    <property type="protein sequence ID" value="AIX35390.1"/>
    <property type="molecule type" value="Genomic_DNA"/>
</dbReference>
<dbReference type="EMBL" id="KJ019081">
    <property type="protein sequence ID" value="AIX26565.1"/>
    <property type="molecule type" value="Genomic_DNA"/>
</dbReference>
<dbReference type="Proteomes" id="UP000185404">
    <property type="component" value="Segment"/>
</dbReference>
<dbReference type="Proteomes" id="UP000185398">
    <property type="component" value="Segment"/>
</dbReference>
<dbReference type="EMBL" id="KJ019088">
    <property type="protein sequence ID" value="AIX28185.1"/>
    <property type="molecule type" value="Genomic_DNA"/>
</dbReference>
<evidence type="ECO:0000313" key="6">
    <source>
        <dbReference type="EMBL" id="AIX17065.1"/>
    </source>
</evidence>
<dbReference type="Proteomes" id="UP000185395">
    <property type="component" value="Segment"/>
</dbReference>
<sequence length="71" mass="7814">MKIDTIGRVIGSVFGITAYFIILHVNVSLGVIMQFVGDAISVPFFIRTKSWDVVIMLAFLLIISSTKLLPS</sequence>
<feature type="transmembrane region" description="Helical" evidence="1">
    <location>
        <begin position="53"/>
        <end position="70"/>
    </location>
</feature>
<keyword evidence="1" id="KW-1133">Transmembrane helix</keyword>
<evidence type="ECO:0000313" key="16">
    <source>
        <dbReference type="EMBL" id="AIX34968.1"/>
    </source>
</evidence>
<dbReference type="Proteomes" id="UP000185396">
    <property type="component" value="Segment"/>
</dbReference>
<dbReference type="EMBL" id="KJ019038">
    <property type="protein sequence ID" value="AIX16856.1"/>
    <property type="molecule type" value="Genomic_DNA"/>
</dbReference>
<accession>A0A0E3EQC2</accession>
<reference evidence="25 26" key="1">
    <citation type="submission" date="2013-12" db="EMBL/GenBank/DDBJ databases">
        <title>Ecological redundancy of diverse viral populations within a natural community.</title>
        <authorList>
            <person name="Gregory A.C."/>
            <person name="LaButti K."/>
            <person name="Copeland A."/>
            <person name="Woyke T."/>
            <person name="Sullivan M.B."/>
        </authorList>
    </citation>
    <scope>NUCLEOTIDE SEQUENCE [LARGE SCALE GENOMIC DNA]</scope>
    <source>
        <strain evidence="18">Syn7803C101</strain>
        <strain evidence="19">Syn7803C104</strain>
        <strain evidence="20">Syn7803C107</strain>
        <strain evidence="21">Syn7803C26</strain>
        <strain evidence="22">Syn7803C31</strain>
        <strain evidence="23">Syn7803C33</strain>
        <strain evidence="24">Syn7803C38</strain>
        <strain evidence="2">Syn7803C42</strain>
        <strain evidence="3">Syn7803C47</strain>
        <strain evidence="4">Syn7803C53</strain>
        <strain evidence="5">Syn7803C59</strain>
        <strain evidence="6">Syn7803C60</strain>
        <strain evidence="7">Syn7803C86</strain>
        <strain evidence="8">Syn7803C99</strain>
        <strain evidence="15">Syn7803US1</strain>
        <strain evidence="9">Syn7803US101</strain>
        <strain evidence="10">Syn7803US102</strain>
        <strain evidence="11">Syn7803US112</strain>
        <strain evidence="12">Syn7803US117</strain>
        <strain evidence="13">Syn7803US123</strain>
        <strain evidence="14">Syn7803US19</strain>
        <strain evidence="16">Syn7803US60</strain>
        <strain evidence="17">Syn7803US62</strain>
    </source>
</reference>
<proteinExistence type="predicted"/>
<evidence type="ECO:0000313" key="13">
    <source>
        <dbReference type="EMBL" id="AIX27202.1"/>
    </source>
</evidence>
<dbReference type="Proteomes" id="UP000185397">
    <property type="component" value="Segment"/>
</dbReference>
<evidence type="ECO:0000313" key="11">
    <source>
        <dbReference type="EMBL" id="AIX25482.1"/>
    </source>
</evidence>
<evidence type="ECO:0000313" key="25">
    <source>
        <dbReference type="Proteomes" id="UP000185387"/>
    </source>
</evidence>
<dbReference type="Proteomes" id="UP000185394">
    <property type="component" value="Segment"/>
</dbReference>
<dbReference type="EMBL" id="KJ019067">
    <property type="protein sequence ID" value="AIX23529.1"/>
    <property type="molecule type" value="Genomic_DNA"/>
</dbReference>
<evidence type="ECO:0000313" key="23">
    <source>
        <dbReference type="EMBL" id="AIX45392.1"/>
    </source>
</evidence>
<dbReference type="EMBL" id="KJ019065">
    <property type="protein sequence ID" value="AIX23033.1"/>
    <property type="molecule type" value="Genomic_DNA"/>
</dbReference>
<evidence type="ECO:0000313" key="20">
    <source>
        <dbReference type="EMBL" id="AIX40204.1"/>
    </source>
</evidence>
<dbReference type="Proteomes" id="UP000185393">
    <property type="component" value="Segment"/>
</dbReference>
<evidence type="ECO:0000313" key="4">
    <source>
        <dbReference type="EMBL" id="AIX15746.1"/>
    </source>
</evidence>
<organism evidence="4 27">
    <name type="scientific">Synechococcus phage ACG-2014a</name>
    <dbReference type="NCBI Taxonomy" id="1493507"/>
    <lineage>
        <taxon>Viruses</taxon>
        <taxon>Duplodnaviria</taxon>
        <taxon>Heunggongvirae</taxon>
        <taxon>Uroviricota</taxon>
        <taxon>Caudoviricetes</taxon>
        <taxon>Pantevenvirales</taxon>
        <taxon>Kyanoviridae</taxon>
        <taxon>Acionnavirus</taxon>
        <taxon>Acionnavirus monteraybay</taxon>
    </lineage>
</organism>
<dbReference type="Proteomes" id="UP000185407">
    <property type="component" value="Segment"/>
</dbReference>
<dbReference type="EMBL" id="KJ019158">
    <property type="protein sequence ID" value="AIX45392.1"/>
    <property type="molecule type" value="Genomic_DNA"/>
</dbReference>
<evidence type="ECO:0000313" key="21">
    <source>
        <dbReference type="EMBL" id="AIX44263.1"/>
    </source>
</evidence>